<evidence type="ECO:0000313" key="1">
    <source>
        <dbReference type="EMBL" id="KAI3822665.1"/>
    </source>
</evidence>
<keyword evidence="2" id="KW-1185">Reference proteome</keyword>
<proteinExistence type="predicted"/>
<organism evidence="1 2">
    <name type="scientific">Smallanthus sonchifolius</name>
    <dbReference type="NCBI Taxonomy" id="185202"/>
    <lineage>
        <taxon>Eukaryota</taxon>
        <taxon>Viridiplantae</taxon>
        <taxon>Streptophyta</taxon>
        <taxon>Embryophyta</taxon>
        <taxon>Tracheophyta</taxon>
        <taxon>Spermatophyta</taxon>
        <taxon>Magnoliopsida</taxon>
        <taxon>eudicotyledons</taxon>
        <taxon>Gunneridae</taxon>
        <taxon>Pentapetalae</taxon>
        <taxon>asterids</taxon>
        <taxon>campanulids</taxon>
        <taxon>Asterales</taxon>
        <taxon>Asteraceae</taxon>
        <taxon>Asteroideae</taxon>
        <taxon>Heliantheae alliance</taxon>
        <taxon>Millerieae</taxon>
        <taxon>Smallanthus</taxon>
    </lineage>
</organism>
<accession>A0ACB9JRN1</accession>
<name>A0ACB9JRN1_9ASTR</name>
<evidence type="ECO:0000313" key="2">
    <source>
        <dbReference type="Proteomes" id="UP001056120"/>
    </source>
</evidence>
<gene>
    <name evidence="1" type="ORF">L1987_10260</name>
</gene>
<dbReference type="EMBL" id="CM042020">
    <property type="protein sequence ID" value="KAI3822665.1"/>
    <property type="molecule type" value="Genomic_DNA"/>
</dbReference>
<sequence>MGKGDKTWFWHDVWLTNFPLKDLFPNVYNTATDKQGLVTKHYKWSGQNRVWDWNWITLPQEQGTKNETEELPNLIRNYNLKDYEDSWVWKVDGEVEFTVKAVRDELHNAANSHKLRAKILDLRLETWVLYGLKALLV</sequence>
<reference evidence="2" key="1">
    <citation type="journal article" date="2022" name="Mol. Ecol. Resour.">
        <title>The genomes of chicory, endive, great burdock and yacon provide insights into Asteraceae palaeo-polyploidization history and plant inulin production.</title>
        <authorList>
            <person name="Fan W."/>
            <person name="Wang S."/>
            <person name="Wang H."/>
            <person name="Wang A."/>
            <person name="Jiang F."/>
            <person name="Liu H."/>
            <person name="Zhao H."/>
            <person name="Xu D."/>
            <person name="Zhang Y."/>
        </authorList>
    </citation>
    <scope>NUCLEOTIDE SEQUENCE [LARGE SCALE GENOMIC DNA]</scope>
    <source>
        <strain evidence="2">cv. Yunnan</strain>
    </source>
</reference>
<dbReference type="Proteomes" id="UP001056120">
    <property type="component" value="Linkage Group LG03"/>
</dbReference>
<reference evidence="1 2" key="2">
    <citation type="journal article" date="2022" name="Mol. Ecol. Resour.">
        <title>The genomes of chicory, endive, great burdock and yacon provide insights into Asteraceae paleo-polyploidization history and plant inulin production.</title>
        <authorList>
            <person name="Fan W."/>
            <person name="Wang S."/>
            <person name="Wang H."/>
            <person name="Wang A."/>
            <person name="Jiang F."/>
            <person name="Liu H."/>
            <person name="Zhao H."/>
            <person name="Xu D."/>
            <person name="Zhang Y."/>
        </authorList>
    </citation>
    <scope>NUCLEOTIDE SEQUENCE [LARGE SCALE GENOMIC DNA]</scope>
    <source>
        <strain evidence="2">cv. Yunnan</strain>
        <tissue evidence="1">Leaves</tissue>
    </source>
</reference>
<comment type="caution">
    <text evidence="1">The sequence shown here is derived from an EMBL/GenBank/DDBJ whole genome shotgun (WGS) entry which is preliminary data.</text>
</comment>
<protein>
    <submittedName>
        <fullName evidence="1">Uncharacterized protein</fullName>
    </submittedName>
</protein>